<dbReference type="PANTHER" id="PTHR21000:SF5">
    <property type="entry name" value="DIHYDROXY-ACID DEHYDRATASE, MITOCHONDRIAL"/>
    <property type="match status" value="1"/>
</dbReference>
<dbReference type="GO" id="GO:0004160">
    <property type="term" value="F:dihydroxy-acid dehydratase activity"/>
    <property type="evidence" value="ECO:0007669"/>
    <property type="project" value="UniProtKB-EC"/>
</dbReference>
<dbReference type="GeneID" id="30962786"/>
<evidence type="ECO:0000256" key="11">
    <source>
        <dbReference type="ARBA" id="ARBA00029304"/>
    </source>
</evidence>
<evidence type="ECO:0000256" key="12">
    <source>
        <dbReference type="ARBA" id="ARBA00029436"/>
    </source>
</evidence>
<dbReference type="PROSITE" id="PS00887">
    <property type="entry name" value="ILVD_EDD_2"/>
    <property type="match status" value="1"/>
</dbReference>
<feature type="domain" description="Dihydroxy-acid/6-phosphogluconate dehydratase C-terminal" evidence="18">
    <location>
        <begin position="409"/>
        <end position="599"/>
    </location>
</feature>
<dbReference type="GO" id="GO:0046872">
    <property type="term" value="F:metal ion binding"/>
    <property type="evidence" value="ECO:0007669"/>
    <property type="project" value="UniProtKB-KW"/>
</dbReference>
<gene>
    <name evidence="19" type="ORF">ASCRUDRAFT_139372</name>
</gene>
<evidence type="ECO:0000256" key="3">
    <source>
        <dbReference type="ARBA" id="ARBA00022605"/>
    </source>
</evidence>
<reference evidence="20" key="1">
    <citation type="submission" date="2016-05" db="EMBL/GenBank/DDBJ databases">
        <title>Comparative genomics of biotechnologically important yeasts.</title>
        <authorList>
            <consortium name="DOE Joint Genome Institute"/>
            <person name="Riley R."/>
            <person name="Haridas S."/>
            <person name="Wolfe K.H."/>
            <person name="Lopes M.R."/>
            <person name="Hittinger C.T."/>
            <person name="Goker M."/>
            <person name="Salamov A."/>
            <person name="Wisecaver J."/>
            <person name="Long T.M."/>
            <person name="Aerts A.L."/>
            <person name="Barry K."/>
            <person name="Choi C."/>
            <person name="Clum A."/>
            <person name="Coughlan A.Y."/>
            <person name="Deshpande S."/>
            <person name="Douglass A.P."/>
            <person name="Hanson S.J."/>
            <person name="Klenk H.-P."/>
            <person name="Labutti K."/>
            <person name="Lapidus A."/>
            <person name="Lindquist E."/>
            <person name="Lipzen A."/>
            <person name="Meier-Kolthoff J.P."/>
            <person name="Ohm R.A."/>
            <person name="Otillar R.P."/>
            <person name="Pangilinan J."/>
            <person name="Peng Y."/>
            <person name="Rokas A."/>
            <person name="Rosa C.A."/>
            <person name="Scheuner C."/>
            <person name="Sibirny A.A."/>
            <person name="Slot J.C."/>
            <person name="Stielow J.B."/>
            <person name="Sun H."/>
            <person name="Kurtzman C.P."/>
            <person name="Blackwell M."/>
            <person name="Grigoriev I.V."/>
            <person name="Jeffries T.W."/>
        </authorList>
    </citation>
    <scope>NUCLEOTIDE SEQUENCE [LARGE SCALE GENOMIC DNA]</scope>
    <source>
        <strain evidence="20">DSM 1968</strain>
    </source>
</reference>
<dbReference type="GO" id="GO:0009099">
    <property type="term" value="P:L-valine biosynthetic process"/>
    <property type="evidence" value="ECO:0007669"/>
    <property type="project" value="UniProtKB-UniPathway"/>
</dbReference>
<dbReference type="RefSeq" id="XP_020048243.1">
    <property type="nucleotide sequence ID" value="XM_020189150.1"/>
</dbReference>
<dbReference type="InterPro" id="IPR020558">
    <property type="entry name" value="DiOHA_6PGluconate_deHydtase_CS"/>
</dbReference>
<name>A0A1D2VK07_9ASCO</name>
<dbReference type="InterPro" id="IPR037237">
    <property type="entry name" value="IlvD/EDD_N"/>
</dbReference>
<feature type="domain" description="Dihydroxy-acid/6-phosphogluconate dehydratase N-terminal" evidence="17">
    <location>
        <begin position="76"/>
        <end position="396"/>
    </location>
</feature>
<evidence type="ECO:0000256" key="6">
    <source>
        <dbReference type="ARBA" id="ARBA00022842"/>
    </source>
</evidence>
<dbReference type="Gene3D" id="3.50.30.80">
    <property type="entry name" value="IlvD/EDD C-terminal domain-like"/>
    <property type="match status" value="1"/>
</dbReference>
<evidence type="ECO:0000256" key="8">
    <source>
        <dbReference type="ARBA" id="ARBA00023014"/>
    </source>
</evidence>
<comment type="cofactor">
    <cofactor evidence="1">
        <name>Mg(2+)</name>
        <dbReference type="ChEBI" id="CHEBI:18420"/>
    </cofactor>
</comment>
<keyword evidence="10" id="KW-0100">Branched-chain amino acid biosynthesis</keyword>
<evidence type="ECO:0000259" key="17">
    <source>
        <dbReference type="Pfam" id="PF00920"/>
    </source>
</evidence>
<keyword evidence="8" id="KW-0411">Iron-sulfur</keyword>
<dbReference type="NCBIfam" id="TIGR00110">
    <property type="entry name" value="ilvD"/>
    <property type="match status" value="1"/>
</dbReference>
<dbReference type="InterPro" id="IPR056740">
    <property type="entry name" value="ILV_EDD_C"/>
</dbReference>
<dbReference type="GO" id="GO:0009097">
    <property type="term" value="P:isoleucine biosynthetic process"/>
    <property type="evidence" value="ECO:0007669"/>
    <property type="project" value="UniProtKB-UniPathway"/>
</dbReference>
<comment type="cofactor">
    <cofactor evidence="15">
        <name>[2Fe-2S] cluster</name>
        <dbReference type="ChEBI" id="CHEBI:190135"/>
    </cofactor>
</comment>
<dbReference type="UniPathway" id="UPA00049">
    <property type="reaction ID" value="UER00061"/>
</dbReference>
<evidence type="ECO:0000256" key="1">
    <source>
        <dbReference type="ARBA" id="ARBA00001946"/>
    </source>
</evidence>
<accession>A0A1D2VK07</accession>
<comment type="catalytic activity">
    <reaction evidence="16">
        <text>(2R,3R)-2,3-dihydroxy-3-methylpentanoate = (S)-3-methyl-2-oxopentanoate + H2O</text>
        <dbReference type="Rhea" id="RHEA:27694"/>
        <dbReference type="ChEBI" id="CHEBI:15377"/>
        <dbReference type="ChEBI" id="CHEBI:35146"/>
        <dbReference type="ChEBI" id="CHEBI:49258"/>
        <dbReference type="EC" id="4.2.1.9"/>
    </reaction>
    <physiologicalReaction direction="left-to-right" evidence="16">
        <dbReference type="Rhea" id="RHEA:27695"/>
    </physiologicalReaction>
</comment>
<dbReference type="STRING" id="1344418.A0A1D2VK07"/>
<dbReference type="NCBIfam" id="NF002068">
    <property type="entry name" value="PRK00911.1"/>
    <property type="match status" value="1"/>
</dbReference>
<comment type="pathway">
    <text evidence="13">Amino-acid biosynthesis; L-isoleucine biosynthesis; L-isoleucine from 2-oxobutanoate: step 3/4.</text>
</comment>
<evidence type="ECO:0000313" key="19">
    <source>
        <dbReference type="EMBL" id="ODV61936.1"/>
    </source>
</evidence>
<evidence type="ECO:0000256" key="5">
    <source>
        <dbReference type="ARBA" id="ARBA00022723"/>
    </source>
</evidence>
<keyword evidence="9" id="KW-0456">Lyase</keyword>
<dbReference type="Proteomes" id="UP000095038">
    <property type="component" value="Unassembled WGS sequence"/>
</dbReference>
<organism evidence="19 20">
    <name type="scientific">Ascoidea rubescens DSM 1968</name>
    <dbReference type="NCBI Taxonomy" id="1344418"/>
    <lineage>
        <taxon>Eukaryota</taxon>
        <taxon>Fungi</taxon>
        <taxon>Dikarya</taxon>
        <taxon>Ascomycota</taxon>
        <taxon>Saccharomycotina</taxon>
        <taxon>Saccharomycetes</taxon>
        <taxon>Ascoideaceae</taxon>
        <taxon>Ascoidea</taxon>
    </lineage>
</organism>
<dbReference type="HAMAP" id="MF_00012">
    <property type="entry name" value="IlvD"/>
    <property type="match status" value="1"/>
</dbReference>
<dbReference type="OrthoDB" id="3851628at2759"/>
<keyword evidence="7" id="KW-0408">Iron</keyword>
<keyword evidence="5" id="KW-0479">Metal-binding</keyword>
<proteinExistence type="inferred from homology"/>
<keyword evidence="3" id="KW-0028">Amino-acid biosynthesis</keyword>
<dbReference type="FunCoup" id="A0A1D2VK07">
    <property type="interactions" value="464"/>
</dbReference>
<dbReference type="InterPro" id="IPR050165">
    <property type="entry name" value="DHAD_IlvD/Edd"/>
</dbReference>
<sequence length="604" mass="65231">MSFVSKISKISSLPLNSSIRRQFSINSALYQNSSNKNDDSSSQLNRFSKIITQPKDQGASQAMLYATGFSEDDMNKPQIAIGSVWWSGNPCNAHLLDFNFACKQSVDASGLKGMQFNTIGVSDGISMGTKGMRYSLQSREIIADSFETITLAQHYDALIGIPACDKNMPGVLMSMGRINRPSIMVYGGTINPGCSSLNNSETIDIVSAFQSYGQYISKQITEQQRFDIIRHACPGPGSCGGMYTANTMASAAEVMGMSLPGSSSFPATSKEKFNECANIGEAIKNLLKLNLKPREIMTKKAFENAIAYIIATGGSTNAVLHLIAIAHTVDVDLTIDDFQKISNKTPFLGNFKPSGKYVMADIQNIGGTPVIVKYLMDHGFIDGDALTVTGKTIRENLVDVPDLSKDQDLIYPIEKPLKPRGHLQILYGSLAPGGAVAKITGKEGTYFKGKAKVYEEEDDFIHALEKGEIKKGEKTVVIIRYEGPKGGPGMPEMLKPSSALMGYGLGKDVALLTDGRFSGGSHGFLIGHIVPEAAVGGPIGLVENGDEIVIDSDNNKIDLLVDESIIAERKKKWVAPTPRYTRGTLYKYSKLVSDASKGCVTDSD</sequence>
<keyword evidence="6" id="KW-0460">Magnesium</keyword>
<comment type="similarity">
    <text evidence="2">Belongs to the IlvD/Edd family.</text>
</comment>
<dbReference type="InterPro" id="IPR004404">
    <property type="entry name" value="DihydroxyA_deHydtase"/>
</dbReference>
<evidence type="ECO:0000313" key="20">
    <source>
        <dbReference type="Proteomes" id="UP000095038"/>
    </source>
</evidence>
<dbReference type="InParanoid" id="A0A1D2VK07"/>
<evidence type="ECO:0000256" key="7">
    <source>
        <dbReference type="ARBA" id="ARBA00023004"/>
    </source>
</evidence>
<dbReference type="AlphaFoldDB" id="A0A1D2VK07"/>
<evidence type="ECO:0000256" key="4">
    <source>
        <dbReference type="ARBA" id="ARBA00022714"/>
    </source>
</evidence>
<dbReference type="SUPFAM" id="SSF52016">
    <property type="entry name" value="LeuD/IlvD-like"/>
    <property type="match status" value="1"/>
</dbReference>
<dbReference type="FunFam" id="3.50.30.80:FF:000001">
    <property type="entry name" value="Dihydroxy-acid dehydratase"/>
    <property type="match status" value="1"/>
</dbReference>
<evidence type="ECO:0000256" key="2">
    <source>
        <dbReference type="ARBA" id="ARBA00006486"/>
    </source>
</evidence>
<evidence type="ECO:0000256" key="9">
    <source>
        <dbReference type="ARBA" id="ARBA00023239"/>
    </source>
</evidence>
<dbReference type="EC" id="4.2.1.9" evidence="14"/>
<evidence type="ECO:0000256" key="14">
    <source>
        <dbReference type="ARBA" id="ARBA00029490"/>
    </source>
</evidence>
<comment type="pathway">
    <text evidence="12">Amino-acid biosynthesis; L-valine biosynthesis; L-valine from pyruvate: step 3/4.</text>
</comment>
<dbReference type="Pfam" id="PF00920">
    <property type="entry name" value="ILVD_EDD_N"/>
    <property type="match status" value="1"/>
</dbReference>
<dbReference type="PANTHER" id="PTHR21000">
    <property type="entry name" value="DIHYDROXY-ACID DEHYDRATASE DAD"/>
    <property type="match status" value="1"/>
</dbReference>
<dbReference type="GO" id="GO:0051537">
    <property type="term" value="F:2 iron, 2 sulfur cluster binding"/>
    <property type="evidence" value="ECO:0007669"/>
    <property type="project" value="UniProtKB-KW"/>
</dbReference>
<dbReference type="SUPFAM" id="SSF143975">
    <property type="entry name" value="IlvD/EDD N-terminal domain-like"/>
    <property type="match status" value="1"/>
</dbReference>
<protein>
    <recommendedName>
        <fullName evidence="14">dihydroxy-acid dehydratase</fullName>
        <ecNumber evidence="14">4.2.1.9</ecNumber>
    </recommendedName>
</protein>
<dbReference type="Pfam" id="PF24877">
    <property type="entry name" value="ILV_EDD_C"/>
    <property type="match status" value="1"/>
</dbReference>
<comment type="catalytic activity">
    <reaction evidence="11">
        <text>(2R)-2,3-dihydroxy-3-methylbutanoate = 3-methyl-2-oxobutanoate + H2O</text>
        <dbReference type="Rhea" id="RHEA:24809"/>
        <dbReference type="ChEBI" id="CHEBI:11851"/>
        <dbReference type="ChEBI" id="CHEBI:15377"/>
        <dbReference type="ChEBI" id="CHEBI:49072"/>
        <dbReference type="EC" id="4.2.1.9"/>
    </reaction>
    <physiologicalReaction direction="left-to-right" evidence="11">
        <dbReference type="Rhea" id="RHEA:24810"/>
    </physiologicalReaction>
</comment>
<keyword evidence="4" id="KW-0001">2Fe-2S</keyword>
<dbReference type="GO" id="GO:0005739">
    <property type="term" value="C:mitochondrion"/>
    <property type="evidence" value="ECO:0007669"/>
    <property type="project" value="TreeGrafter"/>
</dbReference>
<dbReference type="InterPro" id="IPR042096">
    <property type="entry name" value="Dihydro-acid_dehy_C"/>
</dbReference>
<evidence type="ECO:0000259" key="18">
    <source>
        <dbReference type="Pfam" id="PF24877"/>
    </source>
</evidence>
<evidence type="ECO:0000256" key="15">
    <source>
        <dbReference type="ARBA" id="ARBA00034078"/>
    </source>
</evidence>
<evidence type="ECO:0000256" key="16">
    <source>
        <dbReference type="ARBA" id="ARBA00052865"/>
    </source>
</evidence>
<keyword evidence="20" id="KW-1185">Reference proteome</keyword>
<dbReference type="EMBL" id="KV454478">
    <property type="protein sequence ID" value="ODV61936.1"/>
    <property type="molecule type" value="Genomic_DNA"/>
</dbReference>
<evidence type="ECO:0000256" key="10">
    <source>
        <dbReference type="ARBA" id="ARBA00023304"/>
    </source>
</evidence>
<dbReference type="InterPro" id="IPR000581">
    <property type="entry name" value="ILV_EDD_N"/>
</dbReference>
<evidence type="ECO:0000256" key="13">
    <source>
        <dbReference type="ARBA" id="ARBA00029437"/>
    </source>
</evidence>
<dbReference type="UniPathway" id="UPA00047">
    <property type="reaction ID" value="UER00057"/>
</dbReference>